<dbReference type="InterPro" id="IPR035396">
    <property type="entry name" value="Bac_rhamnosid6H"/>
</dbReference>
<dbReference type="InterPro" id="IPR035398">
    <property type="entry name" value="Bac_rhamnosid_C"/>
</dbReference>
<keyword evidence="5" id="KW-1185">Reference proteome</keyword>
<feature type="domain" description="Alpha-L-rhamnosidase six-hairpin glycosidase" evidence="2">
    <location>
        <begin position="243"/>
        <end position="553"/>
    </location>
</feature>
<name>A0ABY0GTZ4_9PEZI</name>
<evidence type="ECO:0000313" key="4">
    <source>
        <dbReference type="EMBL" id="RYO77506.1"/>
    </source>
</evidence>
<reference evidence="4 5" key="1">
    <citation type="submission" date="2018-06" db="EMBL/GenBank/DDBJ databases">
        <title>Complete Genomes of Monosporascus.</title>
        <authorList>
            <person name="Robinson A.J."/>
            <person name="Natvig D.O."/>
        </authorList>
    </citation>
    <scope>NUCLEOTIDE SEQUENCE [LARGE SCALE GENOMIC DNA]</scope>
    <source>
        <strain evidence="4 5">CBS 609.92</strain>
    </source>
</reference>
<evidence type="ECO:0000259" key="2">
    <source>
        <dbReference type="Pfam" id="PF17389"/>
    </source>
</evidence>
<organism evidence="4 5">
    <name type="scientific">Monosporascus cannonballus</name>
    <dbReference type="NCBI Taxonomy" id="155416"/>
    <lineage>
        <taxon>Eukaryota</taxon>
        <taxon>Fungi</taxon>
        <taxon>Dikarya</taxon>
        <taxon>Ascomycota</taxon>
        <taxon>Pezizomycotina</taxon>
        <taxon>Sordariomycetes</taxon>
        <taxon>Xylariomycetidae</taxon>
        <taxon>Xylariales</taxon>
        <taxon>Xylariales incertae sedis</taxon>
        <taxon>Monosporascus</taxon>
    </lineage>
</organism>
<dbReference type="Gene3D" id="1.50.10.10">
    <property type="match status" value="1"/>
</dbReference>
<dbReference type="Pfam" id="PF17390">
    <property type="entry name" value="Bac_rhamnosid_C"/>
    <property type="match status" value="1"/>
</dbReference>
<gene>
    <name evidence="4" type="ORF">DL762_009220</name>
</gene>
<dbReference type="PANTHER" id="PTHR34987:SF6">
    <property type="entry name" value="ALPHA-L-RHAMNOSIDASE SIX-HAIRPIN GLYCOSIDASE DOMAIN-CONTAINING PROTEIN"/>
    <property type="match status" value="1"/>
</dbReference>
<feature type="domain" description="Alpha-L-rhamnosidase C-terminal" evidence="3">
    <location>
        <begin position="584"/>
        <end position="646"/>
    </location>
</feature>
<accession>A0ABY0GTZ4</accession>
<dbReference type="Gene3D" id="2.60.420.10">
    <property type="entry name" value="Maltose phosphorylase, domain 3"/>
    <property type="match status" value="1"/>
</dbReference>
<dbReference type="EMBL" id="QJNS01000456">
    <property type="protein sequence ID" value="RYO77506.1"/>
    <property type="molecule type" value="Genomic_DNA"/>
</dbReference>
<dbReference type="SUPFAM" id="SSF48208">
    <property type="entry name" value="Six-hairpin glycosidases"/>
    <property type="match status" value="1"/>
</dbReference>
<evidence type="ECO:0008006" key="6">
    <source>
        <dbReference type="Google" id="ProtNLM"/>
    </source>
</evidence>
<feature type="chain" id="PRO_5046996241" description="Alpha-L-rhamnosidase six-hairpin glycosidase domain-containing protein" evidence="1">
    <location>
        <begin position="22"/>
        <end position="681"/>
    </location>
</feature>
<keyword evidence="1" id="KW-0732">Signal</keyword>
<protein>
    <recommendedName>
        <fullName evidence="6">Alpha-L-rhamnosidase six-hairpin glycosidase domain-containing protein</fullName>
    </recommendedName>
</protein>
<dbReference type="InterPro" id="IPR012341">
    <property type="entry name" value="6hp_glycosidase-like_sf"/>
</dbReference>
<dbReference type="InterPro" id="IPR008928">
    <property type="entry name" value="6-hairpin_glycosidase_sf"/>
</dbReference>
<evidence type="ECO:0000256" key="1">
    <source>
        <dbReference type="SAM" id="SignalP"/>
    </source>
</evidence>
<comment type="caution">
    <text evidence="4">The sequence shown here is derived from an EMBL/GenBank/DDBJ whole genome shotgun (WGS) entry which is preliminary data.</text>
</comment>
<dbReference type="Pfam" id="PF17389">
    <property type="entry name" value="Bac_rhamnosid6H"/>
    <property type="match status" value="1"/>
</dbReference>
<dbReference type="PANTHER" id="PTHR34987">
    <property type="entry name" value="C, PUTATIVE (AFU_ORTHOLOGUE AFUA_3G02880)-RELATED"/>
    <property type="match status" value="1"/>
</dbReference>
<sequence>MLVTKLSQWLALSIFALVTAASDDNKPWEAYINSPSSRHIRPRSIKAISGDAVIHTSADGVYTLLMKQGSQITLDFSYVGGLLSMATSTSESVAENDPVPHFSLAFAESPAFIRAISDDTKAVPTQDYDKALNVTVAAGSQTYAMPRERFRGGFQYVTIHAFRSVTIADVVCELGYTPSQQNPRDWEGHFWTDDDELLVRVWYAGVFTAQTNIAPPHTSRWLPQVVDGWAYNATLGVEGPMLLDGAKRDRAVWSGDLGIAGTTAFLGLGSVGLESVYYALETMFYFQNETDGMLPYSGPTTGSWRKGSKSDVYHAWVLVACFNYAVYTGNETWIDVHWENITRGVEYVMQRLDNNAGLAKQVYDNDWARLGGGGYNSALNALNYHALASLASLAADTATERNRRGQQANDWSAAAARLKTAFNTILWDGSAKLYRDNETTAGAQLFPQDGNSLALLYNLTTSREQSVAVSAALTRNWNNIGPVTPELPDTISTFISSVEVLAHYAADQPGTALKLMRQTWGYMLDSPLMTGTTLVEGMSANGSLAYRSMRSYNYDSAYTSLSHSWSTGPTQALSFKAVGLEIVGWKKWIFRPQPGNLKNLRTGYRSPMGEFEAAVQFSDRGILGWTLDATLKTPKGTSGTIDLPFRCKTVTVNGWPVSWQKSVTGGGVKRILGLGCDAPQS</sequence>
<evidence type="ECO:0000259" key="3">
    <source>
        <dbReference type="Pfam" id="PF17390"/>
    </source>
</evidence>
<proteinExistence type="predicted"/>
<dbReference type="Proteomes" id="UP000294003">
    <property type="component" value="Unassembled WGS sequence"/>
</dbReference>
<evidence type="ECO:0000313" key="5">
    <source>
        <dbReference type="Proteomes" id="UP000294003"/>
    </source>
</evidence>
<feature type="signal peptide" evidence="1">
    <location>
        <begin position="1"/>
        <end position="21"/>
    </location>
</feature>